<dbReference type="EMBL" id="JBEAFC010000003">
    <property type="protein sequence ID" value="KAL1562066.1"/>
    <property type="molecule type" value="Genomic_DNA"/>
</dbReference>
<protein>
    <submittedName>
        <fullName evidence="1">Uncharacterized protein</fullName>
    </submittedName>
</protein>
<reference evidence="1 2" key="1">
    <citation type="submission" date="2024-06" db="EMBL/GenBank/DDBJ databases">
        <title>A chromosome level genome sequence of Diviner's sage (Salvia divinorum).</title>
        <authorList>
            <person name="Ford S.A."/>
            <person name="Ro D.-K."/>
            <person name="Ness R.W."/>
            <person name="Phillips M.A."/>
        </authorList>
    </citation>
    <scope>NUCLEOTIDE SEQUENCE [LARGE SCALE GENOMIC DNA]</scope>
    <source>
        <strain evidence="1">SAF-2024a</strain>
        <tissue evidence="1">Leaf</tissue>
    </source>
</reference>
<name>A0ABD1I013_SALDI</name>
<accession>A0ABD1I013</accession>
<comment type="caution">
    <text evidence="1">The sequence shown here is derived from an EMBL/GenBank/DDBJ whole genome shotgun (WGS) entry which is preliminary data.</text>
</comment>
<gene>
    <name evidence="1" type="ORF">AAHA92_04685</name>
</gene>
<sequence length="68" mass="7527">MGSQGGELPYVDVSLWWFVQTALPQVSLTPGHDFETAAVYLEEEGAQEERDSCCEGEKDYRVAFALLG</sequence>
<organism evidence="1 2">
    <name type="scientific">Salvia divinorum</name>
    <name type="common">Maria pastora</name>
    <name type="synonym">Diviner's sage</name>
    <dbReference type="NCBI Taxonomy" id="28513"/>
    <lineage>
        <taxon>Eukaryota</taxon>
        <taxon>Viridiplantae</taxon>
        <taxon>Streptophyta</taxon>
        <taxon>Embryophyta</taxon>
        <taxon>Tracheophyta</taxon>
        <taxon>Spermatophyta</taxon>
        <taxon>Magnoliopsida</taxon>
        <taxon>eudicotyledons</taxon>
        <taxon>Gunneridae</taxon>
        <taxon>Pentapetalae</taxon>
        <taxon>asterids</taxon>
        <taxon>lamiids</taxon>
        <taxon>Lamiales</taxon>
        <taxon>Lamiaceae</taxon>
        <taxon>Nepetoideae</taxon>
        <taxon>Mentheae</taxon>
        <taxon>Salviinae</taxon>
        <taxon>Salvia</taxon>
        <taxon>Salvia subgen. Calosphace</taxon>
    </lineage>
</organism>
<dbReference type="AlphaFoldDB" id="A0ABD1I013"/>
<proteinExistence type="predicted"/>
<dbReference type="Proteomes" id="UP001567538">
    <property type="component" value="Unassembled WGS sequence"/>
</dbReference>
<evidence type="ECO:0000313" key="2">
    <source>
        <dbReference type="Proteomes" id="UP001567538"/>
    </source>
</evidence>
<keyword evidence="2" id="KW-1185">Reference proteome</keyword>
<evidence type="ECO:0000313" key="1">
    <source>
        <dbReference type="EMBL" id="KAL1562066.1"/>
    </source>
</evidence>